<organism evidence="1 3">
    <name type="scientific">Bosea thiooxidans</name>
    <dbReference type="NCBI Taxonomy" id="53254"/>
    <lineage>
        <taxon>Bacteria</taxon>
        <taxon>Pseudomonadati</taxon>
        <taxon>Pseudomonadota</taxon>
        <taxon>Alphaproteobacteria</taxon>
        <taxon>Hyphomicrobiales</taxon>
        <taxon>Boseaceae</taxon>
        <taxon>Bosea</taxon>
    </lineage>
</organism>
<dbReference type="STRING" id="53254.SAMN05660750_02583"/>
<dbReference type="OrthoDB" id="8163663at2"/>
<name>A0A0Q3KYT2_9HYPH</name>
<accession>A0A0Q3KYT2</accession>
<dbReference type="RefSeq" id="WP_055729275.1">
    <property type="nucleotide sequence ID" value="NZ_FUYX01000006.1"/>
</dbReference>
<reference evidence="2 4" key="2">
    <citation type="submission" date="2017-02" db="EMBL/GenBank/DDBJ databases">
        <authorList>
            <person name="Peterson S.W."/>
        </authorList>
    </citation>
    <scope>NUCLEOTIDE SEQUENCE [LARGE SCALE GENOMIC DNA]</scope>
    <source>
        <strain evidence="2 4">DSM 9653</strain>
    </source>
</reference>
<dbReference type="EMBL" id="LMAR01000049">
    <property type="protein sequence ID" value="KQK29444.1"/>
    <property type="molecule type" value="Genomic_DNA"/>
</dbReference>
<dbReference type="Proteomes" id="UP000190130">
    <property type="component" value="Unassembled WGS sequence"/>
</dbReference>
<dbReference type="EMBL" id="FUYX01000006">
    <property type="protein sequence ID" value="SKB84301.1"/>
    <property type="molecule type" value="Genomic_DNA"/>
</dbReference>
<dbReference type="Proteomes" id="UP000051562">
    <property type="component" value="Unassembled WGS sequence"/>
</dbReference>
<evidence type="ECO:0000313" key="3">
    <source>
        <dbReference type="Proteomes" id="UP000051562"/>
    </source>
</evidence>
<evidence type="ECO:0000313" key="1">
    <source>
        <dbReference type="EMBL" id="KQK29444.1"/>
    </source>
</evidence>
<evidence type="ECO:0000313" key="4">
    <source>
        <dbReference type="Proteomes" id="UP000190130"/>
    </source>
</evidence>
<protein>
    <submittedName>
        <fullName evidence="1">Uncharacterized protein</fullName>
    </submittedName>
</protein>
<dbReference type="AlphaFoldDB" id="A0A0Q3KYT2"/>
<evidence type="ECO:0000313" key="2">
    <source>
        <dbReference type="EMBL" id="SKB84301.1"/>
    </source>
</evidence>
<sequence>MGQVIAFRLPQQSAAAAEPVLGLMSAVDFALRDLAEILPHIALDSARQQAEACRAMLAQAFDAEVEAELGN</sequence>
<keyword evidence="3" id="KW-1185">Reference proteome</keyword>
<proteinExistence type="predicted"/>
<gene>
    <name evidence="1" type="ORF">ARD30_17820</name>
    <name evidence="2" type="ORF">SAMN05660750_02583</name>
</gene>
<reference evidence="1 3" key="1">
    <citation type="submission" date="2015-10" db="EMBL/GenBank/DDBJ databases">
        <title>Draft genome of Bosea thiooxidans.</title>
        <authorList>
            <person name="Wang X."/>
        </authorList>
    </citation>
    <scope>NUCLEOTIDE SEQUENCE [LARGE SCALE GENOMIC DNA]</scope>
    <source>
        <strain evidence="1 3">CGMCC 9174</strain>
    </source>
</reference>